<feature type="region of interest" description="Disordered" evidence="1">
    <location>
        <begin position="58"/>
        <end position="121"/>
    </location>
</feature>
<organism evidence="3 4">
    <name type="scientific">Plectus sambesii</name>
    <dbReference type="NCBI Taxonomy" id="2011161"/>
    <lineage>
        <taxon>Eukaryota</taxon>
        <taxon>Metazoa</taxon>
        <taxon>Ecdysozoa</taxon>
        <taxon>Nematoda</taxon>
        <taxon>Chromadorea</taxon>
        <taxon>Plectida</taxon>
        <taxon>Plectina</taxon>
        <taxon>Plectoidea</taxon>
        <taxon>Plectidae</taxon>
        <taxon>Plectus</taxon>
    </lineage>
</organism>
<feature type="chain" id="PRO_5038128028" evidence="2">
    <location>
        <begin position="21"/>
        <end position="282"/>
    </location>
</feature>
<evidence type="ECO:0000313" key="3">
    <source>
        <dbReference type="Proteomes" id="UP000887566"/>
    </source>
</evidence>
<protein>
    <submittedName>
        <fullName evidence="4">Uncharacterized protein</fullName>
    </submittedName>
</protein>
<keyword evidence="3" id="KW-1185">Reference proteome</keyword>
<proteinExistence type="predicted"/>
<feature type="region of interest" description="Disordered" evidence="1">
    <location>
        <begin position="157"/>
        <end position="185"/>
    </location>
</feature>
<feature type="region of interest" description="Disordered" evidence="1">
    <location>
        <begin position="258"/>
        <end position="282"/>
    </location>
</feature>
<dbReference type="WBParaSite" id="PSAMB.scaffold4484size25626.g24494.t1">
    <property type="protein sequence ID" value="PSAMB.scaffold4484size25626.g24494.t1"/>
    <property type="gene ID" value="PSAMB.scaffold4484size25626.g24494"/>
</dbReference>
<feature type="compositionally biased region" description="Low complexity" evidence="1">
    <location>
        <begin position="266"/>
        <end position="276"/>
    </location>
</feature>
<feature type="compositionally biased region" description="Basic residues" evidence="1">
    <location>
        <begin position="162"/>
        <end position="175"/>
    </location>
</feature>
<dbReference type="Proteomes" id="UP000887566">
    <property type="component" value="Unplaced"/>
</dbReference>
<accession>A0A914WK18</accession>
<sequence>MQHALRSAALVSLVKQWAAAAEGSSGRQRRNAIWPSSVCLGFGRACMMRARERWAARRSAGSGESLLGPVTNEPRPPRTVHIDSAISPRGDGAEDVQSHRPPRLSPLRPTENAGEQTASPGVVSGVLGRRVDDHSLRLANAEWGWRWRRLLEGGCSLPPARRNSRRNNCRRRPGRRDRPTAAKTSAWNKAAIVRARSPLASRLQRATVEQVLDPESTAFFRPTPVRRPPKFDIPDRRRRLCALDARWRRWPVNREISLREDPPLPSASSSKSSRLLMEPLST</sequence>
<keyword evidence="2" id="KW-0732">Signal</keyword>
<evidence type="ECO:0000313" key="4">
    <source>
        <dbReference type="WBParaSite" id="PSAMB.scaffold4484size25626.g24494.t1"/>
    </source>
</evidence>
<evidence type="ECO:0000256" key="1">
    <source>
        <dbReference type="SAM" id="MobiDB-lite"/>
    </source>
</evidence>
<evidence type="ECO:0000256" key="2">
    <source>
        <dbReference type="SAM" id="SignalP"/>
    </source>
</evidence>
<reference evidence="4" key="1">
    <citation type="submission" date="2022-11" db="UniProtKB">
        <authorList>
            <consortium name="WormBaseParasite"/>
        </authorList>
    </citation>
    <scope>IDENTIFICATION</scope>
</reference>
<dbReference type="AlphaFoldDB" id="A0A914WK18"/>
<name>A0A914WK18_9BILA</name>
<feature type="signal peptide" evidence="2">
    <location>
        <begin position="1"/>
        <end position="20"/>
    </location>
</feature>